<sequence length="440" mass="48564">MKIKNLLLTLLIGLMPTVLFASTEHGEASFPLWSVVFFAALILSIAVLPLINGEWWGKYYGYVSLALAIPAGILVLSIEKIALLHVVEEYISFIILLGSLFVIAGGIVIRLSAQGTTWLNCAFLLTGSVFASFMGTTGASMVLIRPLLRANKWRRHVAHICIFFIFLVSNIGGLLTPLGDPPLFLGFLRGVPFTWTFRLLPNWIFAVFIVLLIFFVVDRIFVRKEGKEAYLNALADSGQGKFEIRGKINFIFLGMVIVAFFVPPIIREVVMVVAAGFSVYFTPVPLREENAFTYHPIKEVAILFAGIFVTMVPAMKILEVSGSELGIDVPWKFFWATGILSSFLDNAPTYLVFMTAAKSVAQVQNIAQNLIVGVPETFLKAISVGAVFMGANTYIGNGPNFMVKAICEENGVSMPSFFGYMMWAIAILIPVFIVTTFIFF</sequence>
<dbReference type="InterPro" id="IPR031566">
    <property type="entry name" value="CitMHS_2"/>
</dbReference>
<feature type="transmembrane region" description="Helical" evidence="1">
    <location>
        <begin position="203"/>
        <end position="222"/>
    </location>
</feature>
<feature type="transmembrane region" description="Helical" evidence="1">
    <location>
        <begin position="377"/>
        <end position="396"/>
    </location>
</feature>
<reference evidence="3" key="2">
    <citation type="submission" date="2020-01" db="EMBL/GenBank/DDBJ databases">
        <authorList>
            <person name="Campanaro S."/>
        </authorList>
    </citation>
    <scope>NUCLEOTIDE SEQUENCE</scope>
    <source>
        <strain evidence="3">AS06rmzACSIP_7</strain>
    </source>
</reference>
<evidence type="ECO:0000313" key="3">
    <source>
        <dbReference type="EMBL" id="NLW36071.1"/>
    </source>
</evidence>
<evidence type="ECO:0000256" key="2">
    <source>
        <dbReference type="SAM" id="SignalP"/>
    </source>
</evidence>
<feature type="transmembrane region" description="Helical" evidence="1">
    <location>
        <begin position="300"/>
        <end position="321"/>
    </location>
</feature>
<feature type="transmembrane region" description="Helical" evidence="1">
    <location>
        <begin position="250"/>
        <end position="280"/>
    </location>
</feature>
<name>A0A971M6L1_9BACT</name>
<feature type="chain" id="PRO_5038122175" evidence="2">
    <location>
        <begin position="22"/>
        <end position="440"/>
    </location>
</feature>
<keyword evidence="1" id="KW-0472">Membrane</keyword>
<dbReference type="AlphaFoldDB" id="A0A971M6L1"/>
<keyword evidence="1" id="KW-0812">Transmembrane</keyword>
<feature type="transmembrane region" description="Helical" evidence="1">
    <location>
        <begin position="90"/>
        <end position="109"/>
    </location>
</feature>
<keyword evidence="1" id="KW-1133">Transmembrane helix</keyword>
<dbReference type="EMBL" id="JAAYEE010000210">
    <property type="protein sequence ID" value="NLW36071.1"/>
    <property type="molecule type" value="Genomic_DNA"/>
</dbReference>
<dbReference type="Pfam" id="PF16980">
    <property type="entry name" value="CitMHS_2"/>
    <property type="match status" value="1"/>
</dbReference>
<reference evidence="3" key="1">
    <citation type="journal article" date="2020" name="Biotechnol. Biofuels">
        <title>New insights from the biogas microbiome by comprehensive genome-resolved metagenomics of nearly 1600 species originating from multiple anaerobic digesters.</title>
        <authorList>
            <person name="Campanaro S."/>
            <person name="Treu L."/>
            <person name="Rodriguez-R L.M."/>
            <person name="Kovalovszki A."/>
            <person name="Ziels R.M."/>
            <person name="Maus I."/>
            <person name="Zhu X."/>
            <person name="Kougias P.G."/>
            <person name="Basile A."/>
            <person name="Luo G."/>
            <person name="Schluter A."/>
            <person name="Konstantinidis K.T."/>
            <person name="Angelidaki I."/>
        </authorList>
    </citation>
    <scope>NUCLEOTIDE SEQUENCE</scope>
    <source>
        <strain evidence="3">AS06rmzACSIP_7</strain>
    </source>
</reference>
<feature type="transmembrane region" description="Helical" evidence="1">
    <location>
        <begin position="333"/>
        <end position="357"/>
    </location>
</feature>
<feature type="signal peptide" evidence="2">
    <location>
        <begin position="1"/>
        <end position="21"/>
    </location>
</feature>
<gene>
    <name evidence="3" type="ORF">GXY80_11430</name>
</gene>
<feature type="transmembrane region" description="Helical" evidence="1">
    <location>
        <begin position="417"/>
        <end position="439"/>
    </location>
</feature>
<evidence type="ECO:0000313" key="4">
    <source>
        <dbReference type="Proteomes" id="UP000777265"/>
    </source>
</evidence>
<evidence type="ECO:0000256" key="1">
    <source>
        <dbReference type="SAM" id="Phobius"/>
    </source>
</evidence>
<comment type="caution">
    <text evidence="3">The sequence shown here is derived from an EMBL/GenBank/DDBJ whole genome shotgun (WGS) entry which is preliminary data.</text>
</comment>
<accession>A0A971M6L1</accession>
<feature type="transmembrane region" description="Helical" evidence="1">
    <location>
        <begin position="31"/>
        <end position="52"/>
    </location>
</feature>
<proteinExistence type="predicted"/>
<organism evidence="3 4">
    <name type="scientific">Syntrophorhabdus aromaticivorans</name>
    <dbReference type="NCBI Taxonomy" id="328301"/>
    <lineage>
        <taxon>Bacteria</taxon>
        <taxon>Pseudomonadati</taxon>
        <taxon>Thermodesulfobacteriota</taxon>
        <taxon>Syntrophorhabdia</taxon>
        <taxon>Syntrophorhabdales</taxon>
        <taxon>Syntrophorhabdaceae</taxon>
        <taxon>Syntrophorhabdus</taxon>
    </lineage>
</organism>
<dbReference type="Proteomes" id="UP000777265">
    <property type="component" value="Unassembled WGS sequence"/>
</dbReference>
<keyword evidence="2" id="KW-0732">Signal</keyword>
<protein>
    <submittedName>
        <fullName evidence="3">Sodium:proton antiporter</fullName>
    </submittedName>
</protein>
<feature type="transmembrane region" description="Helical" evidence="1">
    <location>
        <begin position="59"/>
        <end position="78"/>
    </location>
</feature>
<feature type="transmembrane region" description="Helical" evidence="1">
    <location>
        <begin position="156"/>
        <end position="175"/>
    </location>
</feature>
<feature type="transmembrane region" description="Helical" evidence="1">
    <location>
        <begin position="121"/>
        <end position="144"/>
    </location>
</feature>